<dbReference type="Pfam" id="PF00443">
    <property type="entry name" value="UCH"/>
    <property type="match status" value="1"/>
</dbReference>
<feature type="compositionally biased region" description="Basic residues" evidence="1">
    <location>
        <begin position="419"/>
        <end position="428"/>
    </location>
</feature>
<dbReference type="PANTHER" id="PTHR24006:SF827">
    <property type="entry name" value="UBIQUITIN CARBOXYL-TERMINAL HYDROLASE 34"/>
    <property type="match status" value="1"/>
</dbReference>
<feature type="transmembrane region" description="Helical" evidence="2">
    <location>
        <begin position="54"/>
        <end position="76"/>
    </location>
</feature>
<proteinExistence type="predicted"/>
<dbReference type="InterPro" id="IPR050164">
    <property type="entry name" value="Peptidase_C19"/>
</dbReference>
<feature type="compositionally biased region" description="Basic and acidic residues" evidence="1">
    <location>
        <begin position="475"/>
        <end position="497"/>
    </location>
</feature>
<dbReference type="AlphaFoldDB" id="A0A0H5BZX2"/>
<evidence type="ECO:0000256" key="2">
    <source>
        <dbReference type="SAM" id="Phobius"/>
    </source>
</evidence>
<dbReference type="InterPro" id="IPR028889">
    <property type="entry name" value="USP"/>
</dbReference>
<evidence type="ECO:0000256" key="1">
    <source>
        <dbReference type="SAM" id="MobiDB-lite"/>
    </source>
</evidence>
<keyword evidence="2" id="KW-0812">Transmembrane</keyword>
<dbReference type="PROSITE" id="PS50235">
    <property type="entry name" value="USP_3"/>
    <property type="match status" value="1"/>
</dbReference>
<feature type="region of interest" description="Disordered" evidence="1">
    <location>
        <begin position="415"/>
        <end position="443"/>
    </location>
</feature>
<gene>
    <name evidence="4" type="ORF">BN1211_0905</name>
</gene>
<keyword evidence="2" id="KW-1133">Transmembrane helix</keyword>
<evidence type="ECO:0000313" key="4">
    <source>
        <dbReference type="EMBL" id="CEP20921.1"/>
    </source>
</evidence>
<feature type="region of interest" description="Disordered" evidence="1">
    <location>
        <begin position="475"/>
        <end position="537"/>
    </location>
</feature>
<dbReference type="GO" id="GO:0005829">
    <property type="term" value="C:cytosol"/>
    <property type="evidence" value="ECO:0007669"/>
    <property type="project" value="TreeGrafter"/>
</dbReference>
<feature type="domain" description="USP" evidence="3">
    <location>
        <begin position="96"/>
        <end position="625"/>
    </location>
</feature>
<dbReference type="Proteomes" id="UP000038830">
    <property type="component" value="Unassembled WGS sequence"/>
</dbReference>
<accession>A0A0H5BZX2</accession>
<dbReference type="PANTHER" id="PTHR24006">
    <property type="entry name" value="UBIQUITIN CARBOXYL-TERMINAL HYDROLASE"/>
    <property type="match status" value="1"/>
</dbReference>
<protein>
    <recommendedName>
        <fullName evidence="3">USP domain-containing protein</fullName>
    </recommendedName>
</protein>
<dbReference type="InterPro" id="IPR001394">
    <property type="entry name" value="Peptidase_C19_UCH"/>
</dbReference>
<feature type="region of interest" description="Disordered" evidence="1">
    <location>
        <begin position="656"/>
        <end position="709"/>
    </location>
</feature>
<reference evidence="5" key="1">
    <citation type="journal article" date="2015" name="J. Biotechnol.">
        <title>The structure of the Cyberlindnera jadinii genome and its relation to Candida utilis analyzed by the occurrence of single nucleotide polymorphisms.</title>
        <authorList>
            <person name="Rupp O."/>
            <person name="Brinkrolf K."/>
            <person name="Buerth C."/>
            <person name="Kunigo M."/>
            <person name="Schneider J."/>
            <person name="Jaenicke S."/>
            <person name="Goesmann A."/>
            <person name="Puehler A."/>
            <person name="Jaeger K.-E."/>
            <person name="Ernst J.F."/>
        </authorList>
    </citation>
    <scope>NUCLEOTIDE SEQUENCE [LARGE SCALE GENOMIC DNA]</scope>
    <source>
        <strain evidence="5">ATCC 18201 / CBS 1600 / BCRC 20928 / JCM 3617 / NBRC 0987 / NRRL Y-1542</strain>
    </source>
</reference>
<dbReference type="SUPFAM" id="SSF54001">
    <property type="entry name" value="Cysteine proteinases"/>
    <property type="match status" value="1"/>
</dbReference>
<dbReference type="InterPro" id="IPR038765">
    <property type="entry name" value="Papain-like_cys_pep_sf"/>
</dbReference>
<sequence>MSLLERWFSDSKLQQIPVIRITREDYIQRFSTGLLHGAYLRYWKLSTRSERLRMLLLTTVSLLTLYVVSPSIAWYLTSEEDRKKMFSSKRADKYTTGLINTRNDCFANSSIQAFASLPELTIYLNEIYSDQSLISCLPLPHTDDDQNEVPRLRLHEALAKIVKQLQEPIKSKKYISVWPLLHVIEAIFNLKISQNQNDAQELVQLIVETLGNEHKKLKKYVAKNALNVTVPDFPFDGLAADQLTCYSCLNSSRPSFHPFSMLSLSVPQETRATLYNMIRSNELQTINGYHCLRCKVKAILKVEDEKMDKNVALDEEQSHIISRLKILEPSLTINDDLEEPLNSFVKNYKFEGFATENLLSTIVKKTLIIRPPSLLTIHLSRSVFVSNHIQRNGCNVIFPDLLDIQVDKALASEYESRKRATKKTSRIRMHGESHSDLNSVQDDTANIADDIDDELEGYDDDRHEPVELKKIHSKILTEHNEESNDKEGSEHVDHVETTDSLEGDGAGIHKTGSSTEESLHSQDGAGEEGSLTSDDDEITEELNARKGNPRYRLKAMVRQNGTHNAGHYECYRHKPELVKDKETGNVINRSPTIHWGEEPSQSASSSQPPSPVVQPKPHSVLQQAFSESISRGSADGLDSDDDSHFSRFKTRLGGLVSRRSSLSSSPSTTSRRNVSSTPTNNLDELCESTGSLGINHPPSSPCQQPQDPTSFKKISTVTKYPFWRISDSTVTEARKDDVLKENWAVYMLFYEIVRD</sequence>
<dbReference type="EMBL" id="CDQK01000001">
    <property type="protein sequence ID" value="CEP20921.1"/>
    <property type="molecule type" value="Genomic_DNA"/>
</dbReference>
<dbReference type="GO" id="GO:0005634">
    <property type="term" value="C:nucleus"/>
    <property type="evidence" value="ECO:0007669"/>
    <property type="project" value="TreeGrafter"/>
</dbReference>
<dbReference type="GO" id="GO:0016579">
    <property type="term" value="P:protein deubiquitination"/>
    <property type="evidence" value="ECO:0007669"/>
    <property type="project" value="InterPro"/>
</dbReference>
<keyword evidence="2" id="KW-0472">Membrane</keyword>
<dbReference type="Gene3D" id="3.90.70.10">
    <property type="entry name" value="Cysteine proteinases"/>
    <property type="match status" value="1"/>
</dbReference>
<feature type="region of interest" description="Disordered" evidence="1">
    <location>
        <begin position="581"/>
        <end position="619"/>
    </location>
</feature>
<dbReference type="GO" id="GO:0004843">
    <property type="term" value="F:cysteine-type deubiquitinase activity"/>
    <property type="evidence" value="ECO:0007669"/>
    <property type="project" value="InterPro"/>
</dbReference>
<evidence type="ECO:0000259" key="3">
    <source>
        <dbReference type="PROSITE" id="PS50235"/>
    </source>
</evidence>
<evidence type="ECO:0000313" key="5">
    <source>
        <dbReference type="Proteomes" id="UP000038830"/>
    </source>
</evidence>
<feature type="compositionally biased region" description="Low complexity" evidence="1">
    <location>
        <begin position="656"/>
        <end position="680"/>
    </location>
</feature>
<name>A0A0H5BZX2_CYBJN</name>
<organism evidence="4 5">
    <name type="scientific">Cyberlindnera jadinii (strain ATCC 18201 / CBS 1600 / BCRC 20928 / JCM 3617 / NBRC 0987 / NRRL Y-1542)</name>
    <name type="common">Torula yeast</name>
    <name type="synonym">Candida utilis</name>
    <dbReference type="NCBI Taxonomy" id="983966"/>
    <lineage>
        <taxon>Eukaryota</taxon>
        <taxon>Fungi</taxon>
        <taxon>Dikarya</taxon>
        <taxon>Ascomycota</taxon>
        <taxon>Saccharomycotina</taxon>
        <taxon>Saccharomycetes</taxon>
        <taxon>Phaffomycetales</taxon>
        <taxon>Phaffomycetaceae</taxon>
        <taxon>Cyberlindnera</taxon>
    </lineage>
</organism>